<reference evidence="1 2" key="9">
    <citation type="journal article" date="2000" name="J. Virol.">
        <title>Complete DNA sequence of the rat cytomegalovirus genome.</title>
        <authorList>
            <person name="Vink C."/>
            <person name="Beuken E."/>
            <person name="Bruggeman C.A."/>
        </authorList>
    </citation>
    <scope>NUCLEOTIDE SEQUENCE [LARGE SCALE GENOMIC DNA]</scope>
    <source>
        <strain evidence="1 2">Maastricht</strain>
    </source>
</reference>
<reference evidence="1 2" key="4">
    <citation type="journal article" date="1998" name="J. Virol.">
        <title>The R33 G protein-coupled receptor gene of rat cytomegalovirus plays an essential role in the pathogenesis of viral infection.</title>
        <authorList>
            <person name="Beisser P.S."/>
            <person name="Vink C."/>
            <person name="Van Dam J.G."/>
            <person name="Grauls G."/>
            <person name="Vanherle S.J."/>
            <person name="Bruggeman C.A."/>
        </authorList>
    </citation>
    <scope>NUCLEOTIDE SEQUENCE [LARGE SCALE GENOMIC DNA]</scope>
    <source>
        <strain evidence="1 2">Maastricht</strain>
    </source>
</reference>
<dbReference type="GeneID" id="940419"/>
<organism evidence="1 2">
    <name type="scientific">Rat cytomegalovirus (strain Maastricht)</name>
    <dbReference type="NCBI Taxonomy" id="79700"/>
    <lineage>
        <taxon>Viruses</taxon>
        <taxon>Duplodnaviria</taxon>
        <taxon>Heunggongvirae</taxon>
        <taxon>Peploviricota</taxon>
        <taxon>Herviviricetes</taxon>
        <taxon>Herpesvirales</taxon>
        <taxon>Orthoherpesviridae</taxon>
        <taxon>Betaherpesvirinae</taxon>
        <taxon>Muromegalovirus</taxon>
        <taxon>Muromegalovirus muridbeta2</taxon>
        <taxon>Murid betaherpesvirus 2</taxon>
    </lineage>
</organism>
<accession>Q9DW82</accession>
<proteinExistence type="predicted"/>
<reference evidence="1 2" key="1">
    <citation type="journal article" date="1996" name="J. Gen. Virol.">
        <title>Cloning and sequence analysis of the genes encoding DNA polymerase, glycoprotein B, ICP18.5 and major DNA-binding protein of rat cytomegalovirus.</title>
        <authorList>
            <person name="Beuken E."/>
            <person name="Slobbe R."/>
            <person name="Bruggeman C.A."/>
            <person name="Vink C."/>
        </authorList>
    </citation>
    <scope>NUCLEOTIDE SEQUENCE [LARGE SCALE GENOMIC DNA]</scope>
    <source>
        <strain evidence="1 2">Maastricht</strain>
    </source>
</reference>
<organismHost>
    <name type="scientific">Rattus</name>
    <name type="common">rats</name>
    <dbReference type="NCBI Taxonomy" id="10114"/>
</organismHost>
<reference evidence="1 2" key="8">
    <citation type="journal article" date="2000" name="J. Virol.">
        <title>The r144 major histocompatibility complex class I-like gene of rat cytomegalovirus is dispensable for both acute and long-term infection in the immunocompromised host.</title>
        <authorList>
            <person name="Beisser P.S."/>
            <person name="Kloover J.S."/>
            <person name="Grauls G.E."/>
            <person name="Blok M.J."/>
            <person name="Bruggeman C.A."/>
            <person name="Vink C."/>
        </authorList>
    </citation>
    <scope>NUCLEOTIDE SEQUENCE [LARGE SCALE GENOMIC DNA]</scope>
    <source>
        <strain evidence="1 2">Maastricht</strain>
    </source>
</reference>
<reference evidence="1 2" key="6">
    <citation type="journal article" date="1999" name="J. Gen. Virol.">
        <title>The rat cytomegalovirus R32 gene encodes a virion-associated protein that elicits a strong humoral immune response in infected rats.</title>
        <authorList>
            <person name="Beuken E."/>
            <person name="Grauls G."/>
            <person name="Bruggeman C.A."/>
            <person name="Vink C."/>
        </authorList>
    </citation>
    <scope>NUCLEOTIDE SEQUENCE [LARGE SCALE GENOMIC DNA]</scope>
    <source>
        <strain evidence="1 2">Maastricht</strain>
    </source>
</reference>
<reference evidence="1 2" key="5">
    <citation type="journal article" date="1998" name="Virology">
        <title>The Maastricht strain and England strain of rat cytomegalovirus represent different betaherpesvirus species rather than strains.</title>
        <authorList>
            <person name="Beisser P.S."/>
            <person name="Kaptein S.J."/>
            <person name="Beuken E."/>
            <person name="Bruggeman C.A."/>
            <person name="Vink C."/>
        </authorList>
    </citation>
    <scope>NUCLEOTIDE SEQUENCE [LARGE SCALE GENOMIC DNA]</scope>
    <source>
        <strain evidence="1 2">Maastricht</strain>
    </source>
</reference>
<evidence type="ECO:0000313" key="1">
    <source>
        <dbReference type="EMBL" id="AAF99208.1"/>
    </source>
</evidence>
<dbReference type="KEGG" id="vg:940419"/>
<reference evidence="1 2" key="10">
    <citation type="journal article" date="2000" name="Virus Res.">
        <title>Rat cytomegalovirus R89 is a highly conserved gene which expresses a spliced transcript.</title>
        <authorList>
            <person name="Gruijthuijsen Y.K."/>
            <person name="Beuken E."/>
            <person name="Bruggeman C.A."/>
            <person name="Vink C."/>
        </authorList>
    </citation>
    <scope>NUCLEOTIDE SEQUENCE [LARGE SCALE GENOMIC DNA]</scope>
    <source>
        <strain evidence="1 2">Maastricht</strain>
    </source>
</reference>
<reference evidence="1 2" key="3">
    <citation type="journal article" date="1997" name="J. Gen. Virol.">
        <title>Cloning and functional characterization of the origin of lytic-phase DNA replication of rat cytomegalovirus.</title>
        <authorList>
            <person name="Vink C."/>
            <person name="Beuken E."/>
            <person name="Bruggeman C.A."/>
        </authorList>
    </citation>
    <scope>NUCLEOTIDE SEQUENCE [LARGE SCALE GENOMIC DNA]</scope>
    <source>
        <strain evidence="1 2">Maastricht</strain>
    </source>
</reference>
<dbReference type="RefSeq" id="NP_064219.1">
    <property type="nucleotide sequence ID" value="NC_002512.2"/>
</dbReference>
<reference evidence="1 2" key="2">
    <citation type="journal article" date="1996" name="J. Virol.">
        <title>Structure of the rat cytomegalovirus genome termini.</title>
        <authorList>
            <person name="Vink C."/>
            <person name="Beuken E."/>
            <person name="Bruggeman C.A."/>
        </authorList>
    </citation>
    <scope>NUCLEOTIDE SEQUENCE [LARGE SCALE GENOMIC DNA]</scope>
    <source>
        <strain evidence="1 2">Maastricht</strain>
    </source>
</reference>
<keyword evidence="2" id="KW-1185">Reference proteome</keyword>
<sequence>MNTVDAGDWTPVFPQKSSWSTITYSKVARLGVTSLSPANGSDDKLVVIRAHQGTNLLRIPPGDTPWETRVRIIGPEAELPPKLSSLCTTPAIDSDSAGNDGSSCRTIKIGDVPFRTYSYTGSVPALVCENRGSPVFTVDRTNVDRMVIRTDPSTRPIPAHRRVFSLEGTNFAVRVIGGVPCRPILPKTADPPRKITIRPINNTNDPIKTLAHTVPDIAPEHVVHDGSSQKANLDEKEKIQNGHSSEMIHVRSIIEQCAVRTIHDLLKDLTLLCTIKKRSISDIQLHVSCHRFRVIRQLYDHLNKVSNLKLSLSTQTLTRTTRRRSNVCPEGGQYEVCVRSTNGTNLLEAAQICKETSEKAISKCTFRISTNTHTYN</sequence>
<gene>
    <name evidence="1" type="primary">r117</name>
</gene>
<name>Q9DW82_RCMVM</name>
<protein>
    <submittedName>
        <fullName evidence="1">Pr117</fullName>
    </submittedName>
</protein>
<dbReference type="Proteomes" id="UP000008288">
    <property type="component" value="Segment"/>
</dbReference>
<dbReference type="EMBL" id="AF232689">
    <property type="protein sequence ID" value="AAF99208.1"/>
    <property type="molecule type" value="Genomic_DNA"/>
</dbReference>
<evidence type="ECO:0000313" key="2">
    <source>
        <dbReference type="Proteomes" id="UP000008288"/>
    </source>
</evidence>
<reference evidence="1 2" key="7">
    <citation type="journal article" date="1999" name="J. Virol.">
        <title>Deletion of the R78 G protein-coupled receptor gene from rat cytomegalovirus results in an attenuated, syncytium-inducing mutant strain.</title>
        <authorList>
            <person name="Beisser P.S."/>
            <person name="Grauls G."/>
            <person name="Bruggeman C.A."/>
            <person name="Vink C."/>
        </authorList>
    </citation>
    <scope>NUCLEOTIDE SEQUENCE [LARGE SCALE GENOMIC DNA]</scope>
    <source>
        <strain evidence="1 2">Maastricht</strain>
    </source>
</reference>